<dbReference type="Proteomes" id="UP000182077">
    <property type="component" value="Unassembled WGS sequence"/>
</dbReference>
<comment type="caution">
    <text evidence="1">The sequence shown here is derived from an EMBL/GenBank/DDBJ whole genome shotgun (WGS) entry which is preliminary data.</text>
</comment>
<accession>A0A1L8TC80</accession>
<sequence length="92" mass="10576">MTKDDENGYDDAFLNEVIEKDEIDQLFDHKAFQKVKRYDPNGENVNTAFDIDNDNLIIKGNNLLALHSLLDNYAGKVKLIYIDIKTTQSIQI</sequence>
<protein>
    <submittedName>
        <fullName evidence="1">Uncharacterized protein</fullName>
    </submittedName>
</protein>
<dbReference type="AlphaFoldDB" id="A0A1L8TC80"/>
<keyword evidence="2" id="KW-1185">Reference proteome</keyword>
<reference evidence="1 2" key="1">
    <citation type="submission" date="2014-12" db="EMBL/GenBank/DDBJ databases">
        <title>Draft genome sequences of 29 type strains of Enterococci.</title>
        <authorList>
            <person name="Zhong Z."/>
            <person name="Sun Z."/>
            <person name="Liu W."/>
            <person name="Zhang W."/>
            <person name="Zhang H."/>
        </authorList>
    </citation>
    <scope>NUCLEOTIDE SEQUENCE [LARGE SCALE GENOMIC DNA]</scope>
    <source>
        <strain evidence="1 2">DSM 17122</strain>
    </source>
</reference>
<dbReference type="STRING" id="249189.RV04_GL001174"/>
<gene>
    <name evidence="1" type="ORF">RV04_GL001174</name>
</gene>
<name>A0A1L8TC80_9ENTE</name>
<evidence type="ECO:0000313" key="1">
    <source>
        <dbReference type="EMBL" id="OJG41803.1"/>
    </source>
</evidence>
<organism evidence="1 2">
    <name type="scientific">Enterococcus hermanniensis</name>
    <dbReference type="NCBI Taxonomy" id="249189"/>
    <lineage>
        <taxon>Bacteria</taxon>
        <taxon>Bacillati</taxon>
        <taxon>Bacillota</taxon>
        <taxon>Bacilli</taxon>
        <taxon>Lactobacillales</taxon>
        <taxon>Enterococcaceae</taxon>
        <taxon>Enterococcus</taxon>
    </lineage>
</organism>
<proteinExistence type="predicted"/>
<dbReference type="EMBL" id="JXKQ01000021">
    <property type="protein sequence ID" value="OJG41803.1"/>
    <property type="molecule type" value="Genomic_DNA"/>
</dbReference>
<evidence type="ECO:0000313" key="2">
    <source>
        <dbReference type="Proteomes" id="UP000182077"/>
    </source>
</evidence>